<dbReference type="EMBL" id="LNAL01000005">
    <property type="protein sequence ID" value="KUG09075.1"/>
    <property type="molecule type" value="Genomic_DNA"/>
</dbReference>
<keyword evidence="3" id="KW-1185">Reference proteome</keyword>
<evidence type="ECO:0000313" key="2">
    <source>
        <dbReference type="EMBL" id="KUG09075.1"/>
    </source>
</evidence>
<dbReference type="Proteomes" id="UP000054223">
    <property type="component" value="Unassembled WGS sequence"/>
</dbReference>
<accession>A0A9X0HNA8</accession>
<sequence length="154" mass="16484">MSTKKKELLADLLSCLSPLIQPITPAGGDVPRGVAKAIRRLAEQIQLQQAKLARREAKAGPQAARQRLTEELLGVVNTYLGEDAPADDRSADRLQQSAAELADKAAKLRARQEKSRAEQSLVPEEVASAAEGPATPPTPVPVRRSRKRPAANPG</sequence>
<evidence type="ECO:0000313" key="3">
    <source>
        <dbReference type="Proteomes" id="UP000054223"/>
    </source>
</evidence>
<comment type="caution">
    <text evidence="2">The sequence shown here is derived from an EMBL/GenBank/DDBJ whole genome shotgun (WGS) entry which is preliminary data.</text>
</comment>
<reference evidence="2 3" key="1">
    <citation type="submission" date="2015-11" db="EMBL/GenBank/DDBJ databases">
        <title>Solirubrum puertoriconensis gen. nov. an environmental bacteria isolated in Puerto Rico.</title>
        <authorList>
            <person name="Cuebas-Irizarry M.F."/>
            <person name="Montalvo-Rodriguez R."/>
        </authorList>
    </citation>
    <scope>NUCLEOTIDE SEQUENCE [LARGE SCALE GENOMIC DNA]</scope>
    <source>
        <strain evidence="2 3">MC1A</strain>
    </source>
</reference>
<evidence type="ECO:0000256" key="1">
    <source>
        <dbReference type="SAM" id="MobiDB-lite"/>
    </source>
</evidence>
<feature type="region of interest" description="Disordered" evidence="1">
    <location>
        <begin position="102"/>
        <end position="154"/>
    </location>
</feature>
<dbReference type="AlphaFoldDB" id="A0A9X0HNA8"/>
<feature type="compositionally biased region" description="Basic and acidic residues" evidence="1">
    <location>
        <begin position="102"/>
        <end position="117"/>
    </location>
</feature>
<protein>
    <submittedName>
        <fullName evidence="2">Uncharacterized protein</fullName>
    </submittedName>
</protein>
<proteinExistence type="predicted"/>
<gene>
    <name evidence="2" type="ORF">ASU33_19835</name>
</gene>
<organism evidence="2 3">
    <name type="scientific">Solirubrum puertoriconensis</name>
    <dbReference type="NCBI Taxonomy" id="1751427"/>
    <lineage>
        <taxon>Bacteria</taxon>
        <taxon>Pseudomonadati</taxon>
        <taxon>Bacteroidota</taxon>
        <taxon>Cytophagia</taxon>
        <taxon>Cytophagales</taxon>
    </lineage>
</organism>
<dbReference type="RefSeq" id="WP_059068530.1">
    <property type="nucleotide sequence ID" value="NZ_LNAL01000005.1"/>
</dbReference>
<name>A0A9X0HNA8_SOLP1</name>
<feature type="compositionally biased region" description="Basic residues" evidence="1">
    <location>
        <begin position="143"/>
        <end position="154"/>
    </location>
</feature>